<dbReference type="PROSITE" id="PS51746">
    <property type="entry name" value="PPM_2"/>
    <property type="match status" value="1"/>
</dbReference>
<evidence type="ECO:0000313" key="2">
    <source>
        <dbReference type="EMBL" id="MBM3317098.1"/>
    </source>
</evidence>
<organism evidence="2 3">
    <name type="scientific">Eiseniibacteriota bacterium</name>
    <dbReference type="NCBI Taxonomy" id="2212470"/>
    <lineage>
        <taxon>Bacteria</taxon>
        <taxon>Candidatus Eiseniibacteriota</taxon>
    </lineage>
</organism>
<accession>A0A937XBY0</accession>
<dbReference type="InterPro" id="IPR015655">
    <property type="entry name" value="PP2C"/>
</dbReference>
<dbReference type="InterPro" id="IPR036457">
    <property type="entry name" value="PPM-type-like_dom_sf"/>
</dbReference>
<dbReference type="SMART" id="SM00331">
    <property type="entry name" value="PP2C_SIG"/>
    <property type="match status" value="1"/>
</dbReference>
<sequence>MRASARTDVGRLRDTNEDCVVLDLELGLFMVADGMGGRNGGEVASRLAVDLTVSRLRESLPALGACPEPIPMAGLLSEALTSAGRAIHARAASSADLGGMGTTAVLAVARGSNLHVAHVGDSRAYLLRAGRLMPLTRDHSLVAEMVEKGEITSNEARTHRLRSILTQTLGGESAPQVDVAVVPWNKEDCLLLCSDGLSGELEDHRIEAILERFRTDLKRASQELIRAANVSGGKDNVSVILACPE</sequence>
<comment type="caution">
    <text evidence="2">The sequence shown here is derived from an EMBL/GenBank/DDBJ whole genome shotgun (WGS) entry which is preliminary data.</text>
</comment>
<evidence type="ECO:0000259" key="1">
    <source>
        <dbReference type="PROSITE" id="PS51746"/>
    </source>
</evidence>
<dbReference type="AlphaFoldDB" id="A0A937XBY0"/>
<dbReference type="SMART" id="SM00332">
    <property type="entry name" value="PP2Cc"/>
    <property type="match status" value="1"/>
</dbReference>
<proteinExistence type="predicted"/>
<name>A0A937XBY0_UNCEI</name>
<dbReference type="PANTHER" id="PTHR47992">
    <property type="entry name" value="PROTEIN PHOSPHATASE"/>
    <property type="match status" value="1"/>
</dbReference>
<dbReference type="Proteomes" id="UP000748308">
    <property type="component" value="Unassembled WGS sequence"/>
</dbReference>
<dbReference type="GO" id="GO:0004722">
    <property type="term" value="F:protein serine/threonine phosphatase activity"/>
    <property type="evidence" value="ECO:0007669"/>
    <property type="project" value="InterPro"/>
</dbReference>
<dbReference type="CDD" id="cd00143">
    <property type="entry name" value="PP2Cc"/>
    <property type="match status" value="1"/>
</dbReference>
<dbReference type="Pfam" id="PF13672">
    <property type="entry name" value="PP2C_2"/>
    <property type="match status" value="1"/>
</dbReference>
<dbReference type="Gene3D" id="3.60.40.10">
    <property type="entry name" value="PPM-type phosphatase domain"/>
    <property type="match status" value="1"/>
</dbReference>
<dbReference type="EMBL" id="VGIY01000075">
    <property type="protein sequence ID" value="MBM3317098.1"/>
    <property type="molecule type" value="Genomic_DNA"/>
</dbReference>
<dbReference type="InterPro" id="IPR001932">
    <property type="entry name" value="PPM-type_phosphatase-like_dom"/>
</dbReference>
<feature type="domain" description="PPM-type phosphatase" evidence="1">
    <location>
        <begin position="2"/>
        <end position="244"/>
    </location>
</feature>
<protein>
    <submittedName>
        <fullName evidence="2">Stp1/IreP family PP2C-type Ser/Thr phosphatase</fullName>
    </submittedName>
</protein>
<gene>
    <name evidence="2" type="ORF">FJY75_04515</name>
</gene>
<reference evidence="2" key="1">
    <citation type="submission" date="2019-03" db="EMBL/GenBank/DDBJ databases">
        <title>Lake Tanganyika Metagenome-Assembled Genomes (MAGs).</title>
        <authorList>
            <person name="Tran P."/>
        </authorList>
    </citation>
    <scope>NUCLEOTIDE SEQUENCE</scope>
    <source>
        <strain evidence="2">M_DeepCast_400m_m2_100</strain>
    </source>
</reference>
<dbReference type="NCBIfam" id="NF033484">
    <property type="entry name" value="Stp1_PP2C_phos"/>
    <property type="match status" value="1"/>
</dbReference>
<dbReference type="SUPFAM" id="SSF81606">
    <property type="entry name" value="PP2C-like"/>
    <property type="match status" value="1"/>
</dbReference>
<evidence type="ECO:0000313" key="3">
    <source>
        <dbReference type="Proteomes" id="UP000748308"/>
    </source>
</evidence>